<evidence type="ECO:0000256" key="10">
    <source>
        <dbReference type="SAM" id="Phobius"/>
    </source>
</evidence>
<evidence type="ECO:0000256" key="8">
    <source>
        <dbReference type="ARBA" id="ARBA00022989"/>
    </source>
</evidence>
<keyword evidence="6" id="KW-0808">Transferase</keyword>
<dbReference type="SUPFAM" id="SSF53448">
    <property type="entry name" value="Nucleotide-diphospho-sugar transferases"/>
    <property type="match status" value="1"/>
</dbReference>
<evidence type="ECO:0000313" key="13">
    <source>
        <dbReference type="Proteomes" id="UP000770785"/>
    </source>
</evidence>
<sequence>MIIPYRNEGDNLTKLLNALLNQNFLDNKLDIILVDDHSDDGGPELVREFCASAGAGKVGEQSEVSANFYLNTNRAVKLLSLRDHLAGKLVVAHKKAALNYGIANTDSDVILTTDADCLPPPGWLARVVNQFQPGTDIVCGPVWIAPERTFCDQFQALDLTAYQFLTATSIAKGTPTLANGACFAFRKSAFEAVGGYAGVDHLPSGDDVLLLHKFTNHFPAGSFKWLGNGPVVTTRPVAGWRALWRQRLRWAGKAGHYQAQELKFAQALTFLTCLSLLALIPISLHLRSVAPLLILWSCKAVVDWLNLRAIHQHYGKKLDTSAYLKSALLYPFFLVAVGSAALLGLRADWKGRTY</sequence>
<comment type="subcellular location">
    <subcellularLocation>
        <location evidence="1">Membrane</location>
        <topology evidence="1">Multi-pass membrane protein</topology>
    </subcellularLocation>
</comment>
<accession>A0ABX0X7K4</accession>
<comment type="pathway">
    <text evidence="3">Sphingolipid metabolism.</text>
</comment>
<proteinExistence type="inferred from homology"/>
<evidence type="ECO:0000256" key="7">
    <source>
        <dbReference type="ARBA" id="ARBA00022692"/>
    </source>
</evidence>
<evidence type="ECO:0000256" key="2">
    <source>
        <dbReference type="ARBA" id="ARBA00004760"/>
    </source>
</evidence>
<feature type="transmembrane region" description="Helical" evidence="10">
    <location>
        <begin position="264"/>
        <end position="282"/>
    </location>
</feature>
<dbReference type="InterPro" id="IPR029044">
    <property type="entry name" value="Nucleotide-diphossugar_trans"/>
</dbReference>
<comment type="caution">
    <text evidence="12">The sequence shown here is derived from an EMBL/GenBank/DDBJ whole genome shotgun (WGS) entry which is preliminary data.</text>
</comment>
<keyword evidence="5" id="KW-0328">Glycosyltransferase</keyword>
<evidence type="ECO:0000256" key="1">
    <source>
        <dbReference type="ARBA" id="ARBA00004141"/>
    </source>
</evidence>
<dbReference type="EMBL" id="JAATJH010000001">
    <property type="protein sequence ID" value="NJC24959.1"/>
    <property type="molecule type" value="Genomic_DNA"/>
</dbReference>
<evidence type="ECO:0000259" key="11">
    <source>
        <dbReference type="Pfam" id="PF00535"/>
    </source>
</evidence>
<dbReference type="Pfam" id="PF13506">
    <property type="entry name" value="Glyco_transf_21"/>
    <property type="match status" value="1"/>
</dbReference>
<name>A0ABX0X7K4_9BACT</name>
<comment type="pathway">
    <text evidence="2">Lipid metabolism; sphingolipid metabolism.</text>
</comment>
<evidence type="ECO:0000256" key="3">
    <source>
        <dbReference type="ARBA" id="ARBA00004991"/>
    </source>
</evidence>
<evidence type="ECO:0000256" key="5">
    <source>
        <dbReference type="ARBA" id="ARBA00022676"/>
    </source>
</evidence>
<keyword evidence="7 10" id="KW-0812">Transmembrane</keyword>
<keyword evidence="13" id="KW-1185">Reference proteome</keyword>
<comment type="similarity">
    <text evidence="4">Belongs to the glycosyltransferase 2 family.</text>
</comment>
<dbReference type="Pfam" id="PF00535">
    <property type="entry name" value="Glycos_transf_2"/>
    <property type="match status" value="1"/>
</dbReference>
<evidence type="ECO:0000256" key="6">
    <source>
        <dbReference type="ARBA" id="ARBA00022679"/>
    </source>
</evidence>
<protein>
    <submittedName>
        <fullName evidence="12">Cellulose synthase/poly-beta-1,6-N-acetylglucosamine synthase-like glycosyltransferase</fullName>
    </submittedName>
</protein>
<dbReference type="Proteomes" id="UP000770785">
    <property type="component" value="Unassembled WGS sequence"/>
</dbReference>
<dbReference type="RefSeq" id="WP_168035743.1">
    <property type="nucleotide sequence ID" value="NZ_JAATJH010000001.1"/>
</dbReference>
<dbReference type="PANTHER" id="PTHR43630">
    <property type="entry name" value="POLY-BETA-1,6-N-ACETYL-D-GLUCOSAMINE SYNTHASE"/>
    <property type="match status" value="1"/>
</dbReference>
<feature type="transmembrane region" description="Helical" evidence="10">
    <location>
        <begin position="327"/>
        <end position="345"/>
    </location>
</feature>
<gene>
    <name evidence="12" type="ORF">GGR27_000440</name>
</gene>
<evidence type="ECO:0000256" key="4">
    <source>
        <dbReference type="ARBA" id="ARBA00006739"/>
    </source>
</evidence>
<dbReference type="PANTHER" id="PTHR43630:SF1">
    <property type="entry name" value="POLY-BETA-1,6-N-ACETYL-D-GLUCOSAMINE SYNTHASE"/>
    <property type="match status" value="1"/>
</dbReference>
<keyword evidence="9 10" id="KW-0472">Membrane</keyword>
<evidence type="ECO:0000313" key="12">
    <source>
        <dbReference type="EMBL" id="NJC24959.1"/>
    </source>
</evidence>
<dbReference type="InterPro" id="IPR025993">
    <property type="entry name" value="Ceramide_glucosylTrfase"/>
</dbReference>
<evidence type="ECO:0000256" key="9">
    <source>
        <dbReference type="ARBA" id="ARBA00023136"/>
    </source>
</evidence>
<reference evidence="12 13" key="1">
    <citation type="submission" date="2020-03" db="EMBL/GenBank/DDBJ databases">
        <title>Genomic Encyclopedia of Type Strains, Phase IV (KMG-IV): sequencing the most valuable type-strain genomes for metagenomic binning, comparative biology and taxonomic classification.</title>
        <authorList>
            <person name="Goeker M."/>
        </authorList>
    </citation>
    <scope>NUCLEOTIDE SEQUENCE [LARGE SCALE GENOMIC DNA]</scope>
    <source>
        <strain evidence="12 13">DSM 105096</strain>
    </source>
</reference>
<feature type="domain" description="Glycosyltransferase 2-like" evidence="11">
    <location>
        <begin position="2"/>
        <end position="51"/>
    </location>
</feature>
<dbReference type="InterPro" id="IPR001173">
    <property type="entry name" value="Glyco_trans_2-like"/>
</dbReference>
<dbReference type="Gene3D" id="3.90.550.10">
    <property type="entry name" value="Spore Coat Polysaccharide Biosynthesis Protein SpsA, Chain A"/>
    <property type="match status" value="1"/>
</dbReference>
<keyword evidence="8 10" id="KW-1133">Transmembrane helix</keyword>
<organism evidence="12 13">
    <name type="scientific">Neolewinella antarctica</name>
    <dbReference type="NCBI Taxonomy" id="442734"/>
    <lineage>
        <taxon>Bacteria</taxon>
        <taxon>Pseudomonadati</taxon>
        <taxon>Bacteroidota</taxon>
        <taxon>Saprospiria</taxon>
        <taxon>Saprospirales</taxon>
        <taxon>Lewinellaceae</taxon>
        <taxon>Neolewinella</taxon>
    </lineage>
</organism>